<evidence type="ECO:0000313" key="8">
    <source>
        <dbReference type="Proteomes" id="UP000256601"/>
    </source>
</evidence>
<dbReference type="Pfam" id="PF05648">
    <property type="entry name" value="PEX11"/>
    <property type="match status" value="1"/>
</dbReference>
<evidence type="ECO:0008006" key="9">
    <source>
        <dbReference type="Google" id="ProtNLM"/>
    </source>
</evidence>
<reference evidence="5 7" key="1">
    <citation type="journal article" date="2016" name="PLoS ONE">
        <title>Sequence Assembly of Yarrowia lipolytica Strain W29/CLIB89 Shows Transposable Element Diversity.</title>
        <authorList>
            <person name="Magnan C."/>
            <person name="Yu J."/>
            <person name="Chang I."/>
            <person name="Jahn E."/>
            <person name="Kanomata Y."/>
            <person name="Wu J."/>
            <person name="Zeller M."/>
            <person name="Oakes M."/>
            <person name="Baldi P."/>
            <person name="Sandmeyer S."/>
        </authorList>
    </citation>
    <scope>NUCLEOTIDE SEQUENCE [LARGE SCALE GENOMIC DNA]</scope>
    <source>
        <strain evidence="5">CLIB89</strain>
        <strain evidence="7">CLIB89(W29)</strain>
    </source>
</reference>
<dbReference type="VEuPathDB" id="FungiDB:YALI1_C06071g"/>
<reference evidence="6 8" key="2">
    <citation type="submission" date="2018-07" db="EMBL/GenBank/DDBJ databases">
        <title>Draft Genome Assemblies for Five Robust Yarrowia lipolytica Strains Exhibiting High Lipid Production and Pentose Sugar Utilization and Sugar Alcohol Secretion from Undetoxified Lignocellulosic Biomass Hydrolysates.</title>
        <authorList>
            <consortium name="DOE Joint Genome Institute"/>
            <person name="Walker C."/>
            <person name="Ryu S."/>
            <person name="Na H."/>
            <person name="Zane M."/>
            <person name="LaButti K."/>
            <person name="Lipzen A."/>
            <person name="Haridas S."/>
            <person name="Barry K."/>
            <person name="Grigoriev I.V."/>
            <person name="Quarterman J."/>
            <person name="Slininger P."/>
            <person name="Dien B."/>
            <person name="Trinh C.T."/>
        </authorList>
    </citation>
    <scope>NUCLEOTIDE SEQUENCE [LARGE SCALE GENOMIC DNA]</scope>
    <source>
        <strain evidence="6 8">YB392</strain>
    </source>
</reference>
<dbReference type="VEuPathDB" id="FungiDB:YALI0_C04565g"/>
<keyword evidence="2" id="KW-0472">Membrane</keyword>
<organism evidence="5 7">
    <name type="scientific">Yarrowia lipolytica</name>
    <name type="common">Candida lipolytica</name>
    <dbReference type="NCBI Taxonomy" id="4952"/>
    <lineage>
        <taxon>Eukaryota</taxon>
        <taxon>Fungi</taxon>
        <taxon>Dikarya</taxon>
        <taxon>Ascomycota</taxon>
        <taxon>Saccharomycotina</taxon>
        <taxon>Dipodascomycetes</taxon>
        <taxon>Dipodascales</taxon>
        <taxon>Dipodascales incertae sedis</taxon>
        <taxon>Yarrowia</taxon>
    </lineage>
</organism>
<gene>
    <name evidence="6" type="ORF">B0I71DRAFT_133644</name>
    <name evidence="5" type="ORF">YALI1_C06071g</name>
</gene>
<dbReference type="EMBL" id="KZ859019">
    <property type="protein sequence ID" value="RDW24846.1"/>
    <property type="molecule type" value="Genomic_DNA"/>
</dbReference>
<dbReference type="GO" id="GO:0016559">
    <property type="term" value="P:peroxisome fission"/>
    <property type="evidence" value="ECO:0007669"/>
    <property type="project" value="InterPro"/>
</dbReference>
<dbReference type="InterPro" id="IPR008733">
    <property type="entry name" value="PEX11"/>
</dbReference>
<dbReference type="RefSeq" id="XP_501447.1">
    <property type="nucleotide sequence ID" value="XM_501447.1"/>
</dbReference>
<comment type="subcellular location">
    <subcellularLocation>
        <location evidence="4">Peroxisome membrane</location>
    </subcellularLocation>
</comment>
<evidence type="ECO:0000256" key="1">
    <source>
        <dbReference type="ARBA" id="ARBA00022593"/>
    </source>
</evidence>
<evidence type="ECO:0000313" key="6">
    <source>
        <dbReference type="EMBL" id="RDW24846.1"/>
    </source>
</evidence>
<keyword evidence="3" id="KW-0576">Peroxisome</keyword>
<evidence type="ECO:0000313" key="7">
    <source>
        <dbReference type="Proteomes" id="UP000182444"/>
    </source>
</evidence>
<dbReference type="PANTHER" id="PTHR12652">
    <property type="entry name" value="PEROXISOMAL BIOGENESIS FACTOR 11"/>
    <property type="match status" value="1"/>
</dbReference>
<dbReference type="AlphaFoldDB" id="A0A1D8N9P0"/>
<dbReference type="Proteomes" id="UP000182444">
    <property type="component" value="Chromosome 1C"/>
</dbReference>
<dbReference type="PANTHER" id="PTHR12652:SF25">
    <property type="entry name" value="MICROBODY (PEROXISOME) PROLIFERATION PROTEIN PEROXIN 11C (EUROFUNG)"/>
    <property type="match status" value="1"/>
</dbReference>
<keyword evidence="1" id="KW-0962">Peroxisome biogenesis</keyword>
<dbReference type="KEGG" id="yli:2909652"/>
<dbReference type="EMBL" id="CP017555">
    <property type="protein sequence ID" value="AOW02340.1"/>
    <property type="molecule type" value="Genomic_DNA"/>
</dbReference>
<protein>
    <recommendedName>
        <fullName evidence="9">Peroxisomal biogenesis factor 11</fullName>
    </recommendedName>
</protein>
<name>A0A1D8N9P0_YARLL</name>
<dbReference type="eggNOG" id="ENOG502S1P2">
    <property type="taxonomic scope" value="Eukaryota"/>
</dbReference>
<accession>A0A1D8N9P0</accession>
<dbReference type="Proteomes" id="UP000256601">
    <property type="component" value="Unassembled WGS sequence"/>
</dbReference>
<evidence type="ECO:0000256" key="3">
    <source>
        <dbReference type="ARBA" id="ARBA00023140"/>
    </source>
</evidence>
<evidence type="ECO:0000313" key="5">
    <source>
        <dbReference type="EMBL" id="AOW02340.1"/>
    </source>
</evidence>
<dbReference type="OrthoDB" id="10005898at2759"/>
<proteinExistence type="predicted"/>
<sequence>MSLAYTVNLLRASGRLNKVLALLSNAGTLDPTLAFVGYGSLFVCELLRLESVQMGVVVAKVLLGQVTGLDIDESFEKLGLASDLTGVADSLGVLSGLISDIRIFNRLWGLVGLISWGISEYDAQQKPLDVNDPYIKYDKAVRVITALQVWSNLFYQPLENVAYLGMHKILPVSDAAQNSLWLHSSKLWALHVVLELIRLVVEIRRNVKRQSIEKKAGKTTTTTDTKACNCTKLLPNFLKGLGDQWWRDLVINLAYLPLTAHWSIDGGIVDNLIVGFLGASAAAANVGWKWKKALTPDVPVEKKMQ</sequence>
<evidence type="ECO:0000256" key="2">
    <source>
        <dbReference type="ARBA" id="ARBA00023136"/>
    </source>
</evidence>
<evidence type="ECO:0000256" key="4">
    <source>
        <dbReference type="ARBA" id="ARBA00046271"/>
    </source>
</evidence>
<dbReference type="GO" id="GO:0005778">
    <property type="term" value="C:peroxisomal membrane"/>
    <property type="evidence" value="ECO:0007669"/>
    <property type="project" value="UniProtKB-SubCell"/>
</dbReference>
<dbReference type="GeneID" id="2909652"/>